<protein>
    <submittedName>
        <fullName evidence="1">Uncharacterized protein</fullName>
    </submittedName>
</protein>
<dbReference type="Proteomes" id="UP000653231">
    <property type="component" value="Unassembled WGS sequence"/>
</dbReference>
<keyword evidence="2" id="KW-1185">Reference proteome</keyword>
<organism evidence="1 2">
    <name type="scientific">Microbispora bryophytorum subsp. camponoti</name>
    <dbReference type="NCBI Taxonomy" id="1677852"/>
    <lineage>
        <taxon>Bacteria</taxon>
        <taxon>Bacillati</taxon>
        <taxon>Actinomycetota</taxon>
        <taxon>Actinomycetes</taxon>
        <taxon>Streptosporangiales</taxon>
        <taxon>Streptosporangiaceae</taxon>
        <taxon>Microbispora</taxon>
    </lineage>
</organism>
<comment type="caution">
    <text evidence="1">The sequence shown here is derived from an EMBL/GenBank/DDBJ whole genome shotgun (WGS) entry which is preliminary data.</text>
</comment>
<reference evidence="1 2" key="1">
    <citation type="submission" date="2020-09" db="EMBL/GenBank/DDBJ databases">
        <title>Actinomycete isolated from the Camponotus japonicus Mayr.</title>
        <authorList>
            <person name="Gong X."/>
        </authorList>
    </citation>
    <scope>NUCLEOTIDE SEQUENCE [LARGE SCALE GENOMIC DNA]</scope>
    <source>
        <strain evidence="1 2">2C-HV3</strain>
    </source>
</reference>
<dbReference type="EMBL" id="JACXRZ010000033">
    <property type="protein sequence ID" value="MBD3147597.1"/>
    <property type="molecule type" value="Genomic_DNA"/>
</dbReference>
<sequence>MMFYDYSLATERITERVTELHREADNARVASRLVAARRWSRLASWAQRQARRASHDLG</sequence>
<accession>A0ABR8LC59</accession>
<gene>
    <name evidence="1" type="ORF">IEQ31_31120</name>
</gene>
<dbReference type="RefSeq" id="WP_191054781.1">
    <property type="nucleotide sequence ID" value="NZ_JACXRZ010000033.1"/>
</dbReference>
<name>A0ABR8LC59_9ACTN</name>
<evidence type="ECO:0000313" key="1">
    <source>
        <dbReference type="EMBL" id="MBD3147597.1"/>
    </source>
</evidence>
<proteinExistence type="predicted"/>
<evidence type="ECO:0000313" key="2">
    <source>
        <dbReference type="Proteomes" id="UP000653231"/>
    </source>
</evidence>